<evidence type="ECO:0000256" key="6">
    <source>
        <dbReference type="ARBA" id="ARBA00023163"/>
    </source>
</evidence>
<keyword evidence="2" id="KW-0217">Developmental protein</keyword>
<dbReference type="PROSITE" id="PS51057">
    <property type="entry name" value="PAIRED_2"/>
    <property type="match status" value="1"/>
</dbReference>
<feature type="domain" description="Paired" evidence="9">
    <location>
        <begin position="236"/>
        <end position="440"/>
    </location>
</feature>
<feature type="compositionally biased region" description="Polar residues" evidence="8">
    <location>
        <begin position="645"/>
        <end position="657"/>
    </location>
</feature>
<evidence type="ECO:0000256" key="1">
    <source>
        <dbReference type="ARBA" id="ARBA00004123"/>
    </source>
</evidence>
<keyword evidence="3" id="KW-0563">Paired box</keyword>
<organism evidence="10">
    <name type="scientific">Notodromas monacha</name>
    <dbReference type="NCBI Taxonomy" id="399045"/>
    <lineage>
        <taxon>Eukaryota</taxon>
        <taxon>Metazoa</taxon>
        <taxon>Ecdysozoa</taxon>
        <taxon>Arthropoda</taxon>
        <taxon>Crustacea</taxon>
        <taxon>Oligostraca</taxon>
        <taxon>Ostracoda</taxon>
        <taxon>Podocopa</taxon>
        <taxon>Podocopida</taxon>
        <taxon>Cypridocopina</taxon>
        <taxon>Cypridoidea</taxon>
        <taxon>Cyprididae</taxon>
        <taxon>Notodromas</taxon>
    </lineage>
</organism>
<dbReference type="GO" id="GO:0000978">
    <property type="term" value="F:RNA polymerase II cis-regulatory region sequence-specific DNA binding"/>
    <property type="evidence" value="ECO:0007669"/>
    <property type="project" value="TreeGrafter"/>
</dbReference>
<keyword evidence="5" id="KW-0238">DNA-binding</keyword>
<protein>
    <recommendedName>
        <fullName evidence="9">Paired domain-containing protein</fullName>
    </recommendedName>
</protein>
<dbReference type="InterPro" id="IPR043565">
    <property type="entry name" value="PAX_fam"/>
</dbReference>
<dbReference type="OrthoDB" id="3225452at2759"/>
<dbReference type="SUPFAM" id="SSF46689">
    <property type="entry name" value="Homeodomain-like"/>
    <property type="match status" value="2"/>
</dbReference>
<dbReference type="GO" id="GO:0005634">
    <property type="term" value="C:nucleus"/>
    <property type="evidence" value="ECO:0007669"/>
    <property type="project" value="UniProtKB-SubCell"/>
</dbReference>
<feature type="region of interest" description="Disordered" evidence="8">
    <location>
        <begin position="514"/>
        <end position="537"/>
    </location>
</feature>
<dbReference type="InterPro" id="IPR043182">
    <property type="entry name" value="PAIRED_DNA-bd_dom"/>
</dbReference>
<feature type="compositionally biased region" description="Polar residues" evidence="8">
    <location>
        <begin position="822"/>
        <end position="835"/>
    </location>
</feature>
<dbReference type="AlphaFoldDB" id="A0A7R9GFD4"/>
<dbReference type="PANTHER" id="PTHR45636:SF43">
    <property type="entry name" value="PAIRED BOX POX-NEURO PROTEIN"/>
    <property type="match status" value="1"/>
</dbReference>
<dbReference type="PANTHER" id="PTHR45636">
    <property type="entry name" value="PAIRED BOX PROTEIN PAX-6-RELATED-RELATED"/>
    <property type="match status" value="1"/>
</dbReference>
<dbReference type="PRINTS" id="PR00027">
    <property type="entry name" value="PAIREDBOX"/>
</dbReference>
<evidence type="ECO:0000259" key="9">
    <source>
        <dbReference type="PROSITE" id="PS51057"/>
    </source>
</evidence>
<evidence type="ECO:0000256" key="3">
    <source>
        <dbReference type="ARBA" id="ARBA00022724"/>
    </source>
</evidence>
<evidence type="ECO:0000256" key="2">
    <source>
        <dbReference type="ARBA" id="ARBA00022473"/>
    </source>
</evidence>
<keyword evidence="11" id="KW-1185">Reference proteome</keyword>
<keyword evidence="7" id="KW-0539">Nucleus</keyword>
<feature type="region of interest" description="Disordered" evidence="8">
    <location>
        <begin position="394"/>
        <end position="423"/>
    </location>
</feature>
<evidence type="ECO:0000313" key="10">
    <source>
        <dbReference type="EMBL" id="CAD7278874.1"/>
    </source>
</evidence>
<comment type="subcellular location">
    <subcellularLocation>
        <location evidence="1">Nucleus</location>
    </subcellularLocation>
</comment>
<feature type="compositionally biased region" description="Low complexity" evidence="8">
    <location>
        <begin position="394"/>
        <end position="409"/>
    </location>
</feature>
<dbReference type="EMBL" id="CAJPEX010001395">
    <property type="protein sequence ID" value="CAG0919026.1"/>
    <property type="molecule type" value="Genomic_DNA"/>
</dbReference>
<reference evidence="10" key="1">
    <citation type="submission" date="2020-11" db="EMBL/GenBank/DDBJ databases">
        <authorList>
            <person name="Tran Van P."/>
        </authorList>
    </citation>
    <scope>NUCLEOTIDE SEQUENCE</scope>
</reference>
<evidence type="ECO:0000256" key="8">
    <source>
        <dbReference type="SAM" id="MobiDB-lite"/>
    </source>
</evidence>
<feature type="compositionally biased region" description="Pro residues" evidence="8">
    <location>
        <begin position="836"/>
        <end position="846"/>
    </location>
</feature>
<sequence length="846" mass="92683">MMIAIGIGPIRVSVMVPQTVTPVPFAPGNIPLDAAPSCGRNACRLSAACISAKIAWGAITTFANVRHGGDAFTVSRPITRPPAISAITRIMSAQQPWLKQLLLPPQLTRRRLQCKQHHQRSLQQPLRQHPPHQHDMIRRLSVDWSCIHSRIYASSAFSLGDGKKKKPTRKKSPPLDFAAGNGRYGVPWENVEPRLESGRASIQSASHHGHSPEDFLPLLSSSYSALWKMELYKSYGQAGVNQLGGVFVNGRPLPDCIRRRIVELALHGVRPCDISRQLLVSHGCVSKILTRFYETGSIKPGSNSGAKAKTLSQLLPPEIRHQLATDPVYRNAANWVPIRFWALCFCCCATCLSRDAWAQATTTPSIVKRILQLKEDEPNLFAWEIRQRLVASHASSSSSSYTGSPPSTADLTSRVVPPHDHDIPSAVPSVPAINRILRNATAAAAAVSTLSAAVKAPPGTMGAGSHHHDFTWVSPPPPPSSSQHQTTAVLSRDDDDDDLHANNRTRVTELVQFRKPLGSDADNGSVAEKCTNPSMESWRPEMLPKLLHKSTELQLPQHAAWRMFSTPAWFPTMFCPTQDQMALHHTLLSRTYQSALNAPSWTFGDQGLQLHPLPLVAAAAAAAAAASSMPQGFNGFQDRLERPGTSRQSSSRATSYTIEALLARETQRDRERKKEEPQEENNDPDSSTTDQGMERQDKSEDGDSLDEVFAAQQQYGHTKESGVAVKMNQQLKQLLAKLPAAAQNTNKLAASSNKMMLTAVDWVRAKKAYSSDWFQTLIRSAANKTSTYRDKMDIFKSNRKSAGASSVNMQECPFHRVAGGANQDQKGMMTNSASTPKPPARPSSAD</sequence>
<dbReference type="PROSITE" id="PS00034">
    <property type="entry name" value="PAIRED_1"/>
    <property type="match status" value="1"/>
</dbReference>
<feature type="compositionally biased region" description="Basic and acidic residues" evidence="8">
    <location>
        <begin position="665"/>
        <end position="676"/>
    </location>
</feature>
<dbReference type="InterPro" id="IPR009057">
    <property type="entry name" value="Homeodomain-like_sf"/>
</dbReference>
<feature type="region of interest" description="Disordered" evidence="8">
    <location>
        <begin position="458"/>
        <end position="500"/>
    </location>
</feature>
<evidence type="ECO:0000313" key="11">
    <source>
        <dbReference type="Proteomes" id="UP000678499"/>
    </source>
</evidence>
<evidence type="ECO:0000256" key="5">
    <source>
        <dbReference type="ARBA" id="ARBA00023125"/>
    </source>
</evidence>
<feature type="region of interest" description="Disordered" evidence="8">
    <location>
        <begin position="634"/>
        <end position="704"/>
    </location>
</feature>
<dbReference type="SMART" id="SM00351">
    <property type="entry name" value="PAX"/>
    <property type="match status" value="1"/>
</dbReference>
<feature type="compositionally biased region" description="Basic and acidic residues" evidence="8">
    <location>
        <begin position="692"/>
        <end position="701"/>
    </location>
</feature>
<dbReference type="Proteomes" id="UP000678499">
    <property type="component" value="Unassembled WGS sequence"/>
</dbReference>
<evidence type="ECO:0000256" key="7">
    <source>
        <dbReference type="ARBA" id="ARBA00023242"/>
    </source>
</evidence>
<dbReference type="EMBL" id="OA883432">
    <property type="protein sequence ID" value="CAD7278874.1"/>
    <property type="molecule type" value="Genomic_DNA"/>
</dbReference>
<dbReference type="GO" id="GO:0000981">
    <property type="term" value="F:DNA-binding transcription factor activity, RNA polymerase II-specific"/>
    <property type="evidence" value="ECO:0007669"/>
    <property type="project" value="TreeGrafter"/>
</dbReference>
<feature type="region of interest" description="Disordered" evidence="8">
    <location>
        <begin position="817"/>
        <end position="846"/>
    </location>
</feature>
<dbReference type="Pfam" id="PF00292">
    <property type="entry name" value="PAX"/>
    <property type="match status" value="2"/>
</dbReference>
<proteinExistence type="predicted"/>
<gene>
    <name evidence="10" type="ORF">NMOB1V02_LOCUS6568</name>
</gene>
<name>A0A7R9GFD4_9CRUS</name>
<dbReference type="InterPro" id="IPR036388">
    <property type="entry name" value="WH-like_DNA-bd_sf"/>
</dbReference>
<dbReference type="FunFam" id="1.10.10.10:FF:000013">
    <property type="entry name" value="Paired box 8 isoform 1"/>
    <property type="match status" value="1"/>
</dbReference>
<evidence type="ECO:0000256" key="4">
    <source>
        <dbReference type="ARBA" id="ARBA00023015"/>
    </source>
</evidence>
<accession>A0A7R9GFD4</accession>
<dbReference type="Gene3D" id="1.10.10.10">
    <property type="entry name" value="Winged helix-like DNA-binding domain superfamily/Winged helix DNA-binding domain"/>
    <property type="match status" value="2"/>
</dbReference>
<dbReference type="InterPro" id="IPR001523">
    <property type="entry name" value="Paired_dom"/>
</dbReference>
<keyword evidence="6" id="KW-0804">Transcription</keyword>
<keyword evidence="4" id="KW-0805">Transcription regulation</keyword>